<comment type="similarity">
    <text evidence="1">Belongs to the NAD(P)-dependent epimerase/dehydratase family. SDR39U1 subfamily.</text>
</comment>
<evidence type="ECO:0000259" key="3">
    <source>
        <dbReference type="Pfam" id="PF08338"/>
    </source>
</evidence>
<gene>
    <name evidence="4" type="ORF">RHODO2019_10205</name>
</gene>
<evidence type="ECO:0000313" key="5">
    <source>
        <dbReference type="Proteomes" id="UP001164965"/>
    </source>
</evidence>
<dbReference type="InterPro" id="IPR010099">
    <property type="entry name" value="SDR39U1"/>
</dbReference>
<dbReference type="SUPFAM" id="SSF51735">
    <property type="entry name" value="NAD(P)-binding Rossmann-fold domains"/>
    <property type="match status" value="1"/>
</dbReference>
<reference evidence="4" key="1">
    <citation type="submission" date="2022-10" db="EMBL/GenBank/DDBJ databases">
        <title>Rhodococcus sp.75.</title>
        <authorList>
            <person name="Sun M."/>
        </authorList>
    </citation>
    <scope>NUCLEOTIDE SEQUENCE</scope>
    <source>
        <strain evidence="4">75</strain>
    </source>
</reference>
<dbReference type="PANTHER" id="PTHR11092">
    <property type="entry name" value="SUGAR NUCLEOTIDE EPIMERASE RELATED"/>
    <property type="match status" value="1"/>
</dbReference>
<dbReference type="InterPro" id="IPR013549">
    <property type="entry name" value="DUF1731"/>
</dbReference>
<accession>A0ABY6NW24</accession>
<dbReference type="Pfam" id="PF08338">
    <property type="entry name" value="DUF1731"/>
    <property type="match status" value="1"/>
</dbReference>
<dbReference type="InterPro" id="IPR036291">
    <property type="entry name" value="NAD(P)-bd_dom_sf"/>
</dbReference>
<protein>
    <submittedName>
        <fullName evidence="4">TIGR01777 family oxidoreductase</fullName>
    </submittedName>
</protein>
<evidence type="ECO:0000259" key="2">
    <source>
        <dbReference type="Pfam" id="PF01370"/>
    </source>
</evidence>
<dbReference type="Proteomes" id="UP001164965">
    <property type="component" value="Chromosome"/>
</dbReference>
<feature type="domain" description="DUF1731" evidence="3">
    <location>
        <begin position="246"/>
        <end position="292"/>
    </location>
</feature>
<feature type="domain" description="NAD-dependent epimerase/dehydratase" evidence="2">
    <location>
        <begin position="3"/>
        <end position="212"/>
    </location>
</feature>
<proteinExistence type="inferred from homology"/>
<organism evidence="4 5">
    <name type="scientific">Rhodococcus antarcticus</name>
    <dbReference type="NCBI Taxonomy" id="2987751"/>
    <lineage>
        <taxon>Bacteria</taxon>
        <taxon>Bacillati</taxon>
        <taxon>Actinomycetota</taxon>
        <taxon>Actinomycetes</taxon>
        <taxon>Mycobacteriales</taxon>
        <taxon>Nocardiaceae</taxon>
        <taxon>Rhodococcus</taxon>
    </lineage>
</organism>
<dbReference type="RefSeq" id="WP_265381697.1">
    <property type="nucleotide sequence ID" value="NZ_CP110615.1"/>
</dbReference>
<dbReference type="PANTHER" id="PTHR11092:SF0">
    <property type="entry name" value="EPIMERASE FAMILY PROTEIN SDR39U1"/>
    <property type="match status" value="1"/>
</dbReference>
<name>A0ABY6NW24_9NOCA</name>
<dbReference type="NCBIfam" id="TIGR01777">
    <property type="entry name" value="yfcH"/>
    <property type="match status" value="1"/>
</dbReference>
<evidence type="ECO:0000256" key="1">
    <source>
        <dbReference type="ARBA" id="ARBA00009353"/>
    </source>
</evidence>
<dbReference type="Gene3D" id="3.40.50.720">
    <property type="entry name" value="NAD(P)-binding Rossmann-like Domain"/>
    <property type="match status" value="1"/>
</dbReference>
<keyword evidence="5" id="KW-1185">Reference proteome</keyword>
<sequence length="296" mass="30605">MRIVVAGSSGMIGTALVASLRAHDHEVVRLVRRAPAGPDERQWDPASGALDAEALDGAGAVVNLCGVGIGDKRWTGAYKQAVRDSRMGPTDVLAREVVARGVPTLVNASAVGYYGDTGATEVDETAPAGSGFLAEVCRDWEAATAPASEGGVRVVTLRTGLVLSPAGGLLSRLKPIYSLALGGRLGSGRQYYPWISLTDEVAAIRFVIEHDDISGPVNLTGPAPVTNAEFSRALGSALGRPAPWVVPGFAIKLVIGEFAEEGVLEGQRAVPAKLEAHGFTFTHRSVGEAMSAAVGG</sequence>
<dbReference type="EMBL" id="CP110615">
    <property type="protein sequence ID" value="UZJ23590.1"/>
    <property type="molecule type" value="Genomic_DNA"/>
</dbReference>
<dbReference type="InterPro" id="IPR001509">
    <property type="entry name" value="Epimerase_deHydtase"/>
</dbReference>
<dbReference type="Pfam" id="PF01370">
    <property type="entry name" value="Epimerase"/>
    <property type="match status" value="1"/>
</dbReference>
<evidence type="ECO:0000313" key="4">
    <source>
        <dbReference type="EMBL" id="UZJ23590.1"/>
    </source>
</evidence>
<dbReference type="CDD" id="cd05242">
    <property type="entry name" value="SDR_a8"/>
    <property type="match status" value="1"/>
</dbReference>